<dbReference type="EMBL" id="SPMX01000018">
    <property type="protein sequence ID" value="NMQ05278.1"/>
    <property type="molecule type" value="Genomic_DNA"/>
</dbReference>
<comment type="caution">
    <text evidence="1">The sequence shown here is derived from an EMBL/GenBank/DDBJ whole genome shotgun (WGS) entry which is preliminary data.</text>
</comment>
<evidence type="ECO:0000313" key="2">
    <source>
        <dbReference type="Proteomes" id="UP000886469"/>
    </source>
</evidence>
<accession>A0ABX1T875</accession>
<dbReference type="Proteomes" id="UP000886469">
    <property type="component" value="Unassembled WGS sequence"/>
</dbReference>
<organism evidence="1 2">
    <name type="scientific">Candidatus Accumulibacter contiguus</name>
    <dbReference type="NCBI Taxonomy" id="2954381"/>
    <lineage>
        <taxon>Bacteria</taxon>
        <taxon>Pseudomonadati</taxon>
        <taxon>Pseudomonadota</taxon>
        <taxon>Betaproteobacteria</taxon>
        <taxon>Candidatus Accumulibacter</taxon>
    </lineage>
</organism>
<name>A0ABX1T875_9PROT</name>
<sequence>MENDFTAADEKCLALTYALTALVKTLVDSEVVDRDHLFSNLAGAQRQLEAIGETGAASLLGHWNESLLGI</sequence>
<reference evidence="1" key="1">
    <citation type="submission" date="2019-03" db="EMBL/GenBank/DDBJ databases">
        <title>Metabolic reconstructions from genomes of highly enriched 'Candidatus Accumulibacter' and 'Candidatus Competibacter' bioreactor populations.</title>
        <authorList>
            <person name="Annavajhala M.K."/>
            <person name="Welles L."/>
            <person name="Abbas B."/>
            <person name="Sorokin D."/>
            <person name="Park H."/>
            <person name="Van Loosdrecht M."/>
            <person name="Chandran K."/>
        </authorList>
    </citation>
    <scope>NUCLEOTIDE SEQUENCE</scope>
    <source>
        <strain evidence="1">SBR_L</strain>
    </source>
</reference>
<evidence type="ECO:0000313" key="1">
    <source>
        <dbReference type="EMBL" id="NMQ05278.1"/>
    </source>
</evidence>
<keyword evidence="2" id="KW-1185">Reference proteome</keyword>
<dbReference type="RefSeq" id="WP_169070044.1">
    <property type="nucleotide sequence ID" value="NZ_SPMX01000018.1"/>
</dbReference>
<proteinExistence type="predicted"/>
<protein>
    <submittedName>
        <fullName evidence="1">Uncharacterized protein</fullName>
    </submittedName>
</protein>
<gene>
    <name evidence="1" type="ORF">E4Q08_08340</name>
</gene>